<dbReference type="VEuPathDB" id="CryptoDB:GNI_012490"/>
<dbReference type="GeneID" id="22910719"/>
<proteinExistence type="predicted"/>
<accession>A0A023BCN0</accession>
<name>A0A023BCN0_GRENI</name>
<organism evidence="2 3">
    <name type="scientific">Gregarina niphandrodes</name>
    <name type="common">Septate eugregarine</name>
    <dbReference type="NCBI Taxonomy" id="110365"/>
    <lineage>
        <taxon>Eukaryota</taxon>
        <taxon>Sar</taxon>
        <taxon>Alveolata</taxon>
        <taxon>Apicomplexa</taxon>
        <taxon>Conoidasida</taxon>
        <taxon>Gregarinasina</taxon>
        <taxon>Eugregarinorida</taxon>
        <taxon>Gregarinidae</taxon>
        <taxon>Gregarina</taxon>
    </lineage>
</organism>
<feature type="region of interest" description="Disordered" evidence="1">
    <location>
        <begin position="264"/>
        <end position="287"/>
    </location>
</feature>
<dbReference type="AlphaFoldDB" id="A0A023BCN0"/>
<dbReference type="Proteomes" id="UP000019763">
    <property type="component" value="Unassembled WGS sequence"/>
</dbReference>
<reference evidence="2" key="1">
    <citation type="submission" date="2013-12" db="EMBL/GenBank/DDBJ databases">
        <authorList>
            <person name="Omoto C.K."/>
            <person name="Sibley D."/>
            <person name="Venepally P."/>
            <person name="Hadjithomas M."/>
            <person name="Karamycheva S."/>
            <person name="Brunk B."/>
            <person name="Roos D."/>
            <person name="Caler E."/>
            <person name="Lorenzi H."/>
        </authorList>
    </citation>
    <scope>NUCLEOTIDE SEQUENCE</scope>
</reference>
<comment type="caution">
    <text evidence="2">The sequence shown here is derived from an EMBL/GenBank/DDBJ whole genome shotgun (WGS) entry which is preliminary data.</text>
</comment>
<sequence length="287" mass="32755">SFVAGVLKECAERESNEKAVLTVEMKLDIAKFAAQIFRTALLLKKSVERNGRNRDPFEACGWRWLCLVGLMNDYLEPELLRQIISDSEKIVPRPKHVSPLWYLACRMPASVDGRRVATRFKSWLKEPPAWWPVSSGIYQDHFPHEFGELPMSKTSARLIAFSSRAAHWLASGIGNFRVTSKTWIPSKNADIVNIFHTSLGDQRFSQMIDLVKPKFHAIIQAPELIAELTDRSIMEVLCKYASIHRKPAYKFCKDWQFDVPSEKSDLSMDLSTDTSEDEPPPKKTRSG</sequence>
<dbReference type="RefSeq" id="XP_011128855.1">
    <property type="nucleotide sequence ID" value="XM_011130553.1"/>
</dbReference>
<evidence type="ECO:0000313" key="3">
    <source>
        <dbReference type="Proteomes" id="UP000019763"/>
    </source>
</evidence>
<dbReference type="EMBL" id="AFNH02000092">
    <property type="protein sequence ID" value="EZG84595.1"/>
    <property type="molecule type" value="Genomic_DNA"/>
</dbReference>
<protein>
    <submittedName>
        <fullName evidence="2">Uncharacterized protein</fullName>
    </submittedName>
</protein>
<gene>
    <name evidence="2" type="ORF">GNI_012490</name>
</gene>
<evidence type="ECO:0000313" key="2">
    <source>
        <dbReference type="EMBL" id="EZG84595.1"/>
    </source>
</evidence>
<feature type="non-terminal residue" evidence="2">
    <location>
        <position position="1"/>
    </location>
</feature>
<keyword evidence="3" id="KW-1185">Reference proteome</keyword>
<evidence type="ECO:0000256" key="1">
    <source>
        <dbReference type="SAM" id="MobiDB-lite"/>
    </source>
</evidence>